<dbReference type="InterPro" id="IPR055270">
    <property type="entry name" value="Glyco_tran_10_C"/>
</dbReference>
<evidence type="ECO:0000256" key="11">
    <source>
        <dbReference type="ARBA" id="ARBA00023180"/>
    </source>
</evidence>
<feature type="domain" description="Fucosyltransferase N-terminal" evidence="14">
    <location>
        <begin position="20"/>
        <end position="109"/>
    </location>
</feature>
<dbReference type="Gene3D" id="3.40.50.11660">
    <property type="entry name" value="Glycosyl transferase family 10, C-terminal domain"/>
    <property type="match status" value="1"/>
</dbReference>
<evidence type="ECO:0000256" key="3">
    <source>
        <dbReference type="ARBA" id="ARBA00008919"/>
    </source>
</evidence>
<evidence type="ECO:0000256" key="5">
    <source>
        <dbReference type="ARBA" id="ARBA00022679"/>
    </source>
</evidence>
<evidence type="ECO:0000313" key="16">
    <source>
        <dbReference type="Proteomes" id="UP000326759"/>
    </source>
</evidence>
<gene>
    <name evidence="15" type="primary">FUT6_0</name>
    <name evidence="15" type="ORF">Anas_12709</name>
</gene>
<feature type="non-terminal residue" evidence="15">
    <location>
        <position position="1"/>
    </location>
</feature>
<sequence length="176" mass="21090">LLLCFQDYGRSFAFGLGHEPFEAACCKEKRCFMTDDRNIIPLKEFDAILVHFRNIKKIKIPKERLRYQRWIFYEGESPLYSSKTPQYYEGFFNWTMTYRKDSDIVASYGKIYKKTDFAIEDLNSSENISYTLNFLMKTKNKMVSWFVSNCNTPSKRREYVWELQKFISVSSECLHF</sequence>
<keyword evidence="16" id="KW-1185">Reference proteome</keyword>
<dbReference type="GO" id="GO:0032580">
    <property type="term" value="C:Golgi cisterna membrane"/>
    <property type="evidence" value="ECO:0007669"/>
    <property type="project" value="UniProtKB-SubCell"/>
</dbReference>
<reference evidence="15 16" key="1">
    <citation type="journal article" date="2019" name="PLoS Biol.">
        <title>Sex chromosomes control vertical transmission of feminizing Wolbachia symbionts in an isopod.</title>
        <authorList>
            <person name="Becking T."/>
            <person name="Chebbi M.A."/>
            <person name="Giraud I."/>
            <person name="Moumen B."/>
            <person name="Laverre T."/>
            <person name="Caubet Y."/>
            <person name="Peccoud J."/>
            <person name="Gilbert C."/>
            <person name="Cordaux R."/>
        </authorList>
    </citation>
    <scope>NUCLEOTIDE SEQUENCE [LARGE SCALE GENOMIC DNA]</scope>
    <source>
        <strain evidence="15">ANa2</strain>
        <tissue evidence="15">Whole body excluding digestive tract and cuticle</tissue>
    </source>
</reference>
<evidence type="ECO:0000256" key="9">
    <source>
        <dbReference type="ARBA" id="ARBA00023034"/>
    </source>
</evidence>
<evidence type="ECO:0000256" key="6">
    <source>
        <dbReference type="ARBA" id="ARBA00022692"/>
    </source>
</evidence>
<dbReference type="InterPro" id="IPR038577">
    <property type="entry name" value="GT10-like_C_sf"/>
</dbReference>
<comment type="subcellular location">
    <subcellularLocation>
        <location evidence="1 12">Golgi apparatus</location>
        <location evidence="1 12">Golgi stack membrane</location>
        <topology evidence="1 12">Single-pass type II membrane protein</topology>
    </subcellularLocation>
</comment>
<evidence type="ECO:0000259" key="14">
    <source>
        <dbReference type="Pfam" id="PF17039"/>
    </source>
</evidence>
<dbReference type="Proteomes" id="UP000326759">
    <property type="component" value="Unassembled WGS sequence"/>
</dbReference>
<evidence type="ECO:0000256" key="12">
    <source>
        <dbReference type="RuleBase" id="RU003832"/>
    </source>
</evidence>
<dbReference type="GO" id="GO:0008417">
    <property type="term" value="F:fucosyltransferase activity"/>
    <property type="evidence" value="ECO:0007669"/>
    <property type="project" value="InterPro"/>
</dbReference>
<dbReference type="InterPro" id="IPR001503">
    <property type="entry name" value="Glyco_trans_10"/>
</dbReference>
<dbReference type="EC" id="2.4.1.-" evidence="12"/>
<keyword evidence="6 12" id="KW-0812">Transmembrane</keyword>
<evidence type="ECO:0000259" key="13">
    <source>
        <dbReference type="Pfam" id="PF00852"/>
    </source>
</evidence>
<evidence type="ECO:0000256" key="2">
    <source>
        <dbReference type="ARBA" id="ARBA00004922"/>
    </source>
</evidence>
<evidence type="ECO:0000256" key="8">
    <source>
        <dbReference type="ARBA" id="ARBA00022989"/>
    </source>
</evidence>
<keyword evidence="10" id="KW-0472">Membrane</keyword>
<comment type="pathway">
    <text evidence="2">Protein modification; protein glycosylation.</text>
</comment>
<organism evidence="15 16">
    <name type="scientific">Armadillidium nasatum</name>
    <dbReference type="NCBI Taxonomy" id="96803"/>
    <lineage>
        <taxon>Eukaryota</taxon>
        <taxon>Metazoa</taxon>
        <taxon>Ecdysozoa</taxon>
        <taxon>Arthropoda</taxon>
        <taxon>Crustacea</taxon>
        <taxon>Multicrustacea</taxon>
        <taxon>Malacostraca</taxon>
        <taxon>Eumalacostraca</taxon>
        <taxon>Peracarida</taxon>
        <taxon>Isopoda</taxon>
        <taxon>Oniscidea</taxon>
        <taxon>Crinocheta</taxon>
        <taxon>Armadillidiidae</taxon>
        <taxon>Armadillidium</taxon>
    </lineage>
</organism>
<dbReference type="InterPro" id="IPR031481">
    <property type="entry name" value="Glyco_tran_10_N"/>
</dbReference>
<dbReference type="Pfam" id="PF17039">
    <property type="entry name" value="Glyco_tran_10_N"/>
    <property type="match status" value="1"/>
</dbReference>
<feature type="domain" description="Fucosyltransferase C-terminal" evidence="13">
    <location>
        <begin position="137"/>
        <end position="170"/>
    </location>
</feature>
<keyword evidence="7" id="KW-0735">Signal-anchor</keyword>
<dbReference type="PANTHER" id="PTHR48438">
    <property type="entry name" value="ALPHA-(1,3)-FUCOSYLTRANSFERASE C-RELATED"/>
    <property type="match status" value="1"/>
</dbReference>
<protein>
    <recommendedName>
        <fullName evidence="12">Fucosyltransferase</fullName>
        <ecNumber evidence="12">2.4.1.-</ecNumber>
    </recommendedName>
</protein>
<dbReference type="Pfam" id="PF00852">
    <property type="entry name" value="Glyco_transf_10"/>
    <property type="match status" value="1"/>
</dbReference>
<accession>A0A5N5TA22</accession>
<keyword evidence="8" id="KW-1133">Transmembrane helix</keyword>
<evidence type="ECO:0000256" key="7">
    <source>
        <dbReference type="ARBA" id="ARBA00022968"/>
    </source>
</evidence>
<keyword evidence="11" id="KW-0325">Glycoprotein</keyword>
<proteinExistence type="inferred from homology"/>
<evidence type="ECO:0000256" key="1">
    <source>
        <dbReference type="ARBA" id="ARBA00004447"/>
    </source>
</evidence>
<keyword evidence="5 12" id="KW-0808">Transferase</keyword>
<evidence type="ECO:0000256" key="4">
    <source>
        <dbReference type="ARBA" id="ARBA00022676"/>
    </source>
</evidence>
<keyword evidence="9 12" id="KW-0333">Golgi apparatus</keyword>
<comment type="similarity">
    <text evidence="3 12">Belongs to the glycosyltransferase 10 family.</text>
</comment>
<dbReference type="UniPathway" id="UPA00378"/>
<evidence type="ECO:0000313" key="15">
    <source>
        <dbReference type="EMBL" id="KAB7503107.1"/>
    </source>
</evidence>
<evidence type="ECO:0000256" key="10">
    <source>
        <dbReference type="ARBA" id="ARBA00023136"/>
    </source>
</evidence>
<dbReference type="PANTHER" id="PTHR48438:SF1">
    <property type="entry name" value="ALPHA-(1,3)-FUCOSYLTRANSFERASE C-RELATED"/>
    <property type="match status" value="1"/>
</dbReference>
<dbReference type="EMBL" id="SEYY01005873">
    <property type="protein sequence ID" value="KAB7503107.1"/>
    <property type="molecule type" value="Genomic_DNA"/>
</dbReference>
<dbReference type="AlphaFoldDB" id="A0A5N5TA22"/>
<dbReference type="OrthoDB" id="6378430at2759"/>
<comment type="caution">
    <text evidence="15">The sequence shown here is derived from an EMBL/GenBank/DDBJ whole genome shotgun (WGS) entry which is preliminary data.</text>
</comment>
<keyword evidence="4 12" id="KW-0328">Glycosyltransferase</keyword>
<name>A0A5N5TA22_9CRUS</name>
<dbReference type="SUPFAM" id="SSF53756">
    <property type="entry name" value="UDP-Glycosyltransferase/glycogen phosphorylase"/>
    <property type="match status" value="1"/>
</dbReference>